<dbReference type="InterPro" id="IPR010211">
    <property type="entry name" value="Redox-sen_tscrpt-act_SoxR"/>
</dbReference>
<keyword evidence="6" id="KW-0238">DNA-binding</keyword>
<dbReference type="Proteomes" id="UP001595952">
    <property type="component" value="Unassembled WGS sequence"/>
</dbReference>
<dbReference type="Pfam" id="PF09278">
    <property type="entry name" value="MerR-DNA-bind"/>
    <property type="match status" value="1"/>
</dbReference>
<dbReference type="InterPro" id="IPR015358">
    <property type="entry name" value="Tscrpt_reg_MerR_DNA-bd"/>
</dbReference>
<dbReference type="InterPro" id="IPR009061">
    <property type="entry name" value="DNA-bd_dom_put_sf"/>
</dbReference>
<proteinExistence type="predicted"/>
<reference evidence="10" key="1">
    <citation type="journal article" date="2019" name="Int. J. Syst. Evol. Microbiol.">
        <title>The Global Catalogue of Microorganisms (GCM) 10K type strain sequencing project: providing services to taxonomists for standard genome sequencing and annotation.</title>
        <authorList>
            <consortium name="The Broad Institute Genomics Platform"/>
            <consortium name="The Broad Institute Genome Sequencing Center for Infectious Disease"/>
            <person name="Wu L."/>
            <person name="Ma J."/>
        </authorList>
    </citation>
    <scope>NUCLEOTIDE SEQUENCE [LARGE SCALE GENOMIC DNA]</scope>
    <source>
        <strain evidence="10">CCUG 55995</strain>
    </source>
</reference>
<evidence type="ECO:0000259" key="8">
    <source>
        <dbReference type="PROSITE" id="PS50937"/>
    </source>
</evidence>
<evidence type="ECO:0000256" key="3">
    <source>
        <dbReference type="ARBA" id="ARBA00023004"/>
    </source>
</evidence>
<evidence type="ECO:0000256" key="5">
    <source>
        <dbReference type="ARBA" id="ARBA00023015"/>
    </source>
</evidence>
<evidence type="ECO:0000256" key="6">
    <source>
        <dbReference type="ARBA" id="ARBA00023125"/>
    </source>
</evidence>
<keyword evidence="7" id="KW-0804">Transcription</keyword>
<evidence type="ECO:0000256" key="7">
    <source>
        <dbReference type="ARBA" id="ARBA00023163"/>
    </source>
</evidence>
<dbReference type="PANTHER" id="PTHR30204:SF0">
    <property type="entry name" value="REDOX-SENSITIVE TRANSCRIPTIONAL ACTIVATOR SOXR"/>
    <property type="match status" value="1"/>
</dbReference>
<keyword evidence="10" id="KW-1185">Reference proteome</keyword>
<dbReference type="PROSITE" id="PS00552">
    <property type="entry name" value="HTH_MERR_1"/>
    <property type="match status" value="1"/>
</dbReference>
<evidence type="ECO:0000313" key="9">
    <source>
        <dbReference type="EMBL" id="MFC4639001.1"/>
    </source>
</evidence>
<dbReference type="CDD" id="cd01110">
    <property type="entry name" value="HTH_SoxR"/>
    <property type="match status" value="1"/>
</dbReference>
<keyword evidence="2" id="KW-0479">Metal-binding</keyword>
<dbReference type="PRINTS" id="PR00040">
    <property type="entry name" value="HTHMERR"/>
</dbReference>
<dbReference type="Pfam" id="PF00376">
    <property type="entry name" value="MerR"/>
    <property type="match status" value="1"/>
</dbReference>
<evidence type="ECO:0000256" key="2">
    <source>
        <dbReference type="ARBA" id="ARBA00022723"/>
    </source>
</evidence>
<evidence type="ECO:0000256" key="4">
    <source>
        <dbReference type="ARBA" id="ARBA00023014"/>
    </source>
</evidence>
<dbReference type="InterPro" id="IPR000551">
    <property type="entry name" value="MerR-type_HTH_dom"/>
</dbReference>
<dbReference type="RefSeq" id="WP_380062004.1">
    <property type="nucleotide sequence ID" value="NZ_JBHSEI010000008.1"/>
</dbReference>
<feature type="domain" description="HTH merR-type" evidence="8">
    <location>
        <begin position="9"/>
        <end position="77"/>
    </location>
</feature>
<organism evidence="9 10">
    <name type="scientific">Deinococcus hohokamensis</name>
    <dbReference type="NCBI Taxonomy" id="309883"/>
    <lineage>
        <taxon>Bacteria</taxon>
        <taxon>Thermotogati</taxon>
        <taxon>Deinococcota</taxon>
        <taxon>Deinococci</taxon>
        <taxon>Deinococcales</taxon>
        <taxon>Deinococcaceae</taxon>
        <taxon>Deinococcus</taxon>
    </lineage>
</organism>
<name>A0ABV9IB81_9DEIO</name>
<keyword evidence="4" id="KW-0411">Iron-sulfur</keyword>
<dbReference type="InterPro" id="IPR047057">
    <property type="entry name" value="MerR_fam"/>
</dbReference>
<comment type="caution">
    <text evidence="9">The sequence shown here is derived from an EMBL/GenBank/DDBJ whole genome shotgun (WGS) entry which is preliminary data.</text>
</comment>
<dbReference type="Gene3D" id="1.10.1660.10">
    <property type="match status" value="1"/>
</dbReference>
<dbReference type="EMBL" id="JBHSEI010000008">
    <property type="protein sequence ID" value="MFC4639001.1"/>
    <property type="molecule type" value="Genomic_DNA"/>
</dbReference>
<dbReference type="NCBIfam" id="TIGR01950">
    <property type="entry name" value="SoxR"/>
    <property type="match status" value="1"/>
</dbReference>
<evidence type="ECO:0000256" key="1">
    <source>
        <dbReference type="ARBA" id="ARBA00022714"/>
    </source>
</evidence>
<gene>
    <name evidence="9" type="primary">soxR</name>
    <name evidence="9" type="ORF">ACFO0D_11700</name>
</gene>
<dbReference type="PROSITE" id="PS50937">
    <property type="entry name" value="HTH_MERR_2"/>
    <property type="match status" value="1"/>
</dbReference>
<keyword evidence="3" id="KW-0408">Iron</keyword>
<keyword evidence="5" id="KW-0805">Transcription regulation</keyword>
<dbReference type="SUPFAM" id="SSF46955">
    <property type="entry name" value="Putative DNA-binding domain"/>
    <property type="match status" value="1"/>
</dbReference>
<protein>
    <submittedName>
        <fullName evidence="9">Redox-sensitive transcriptional activator SoxR</fullName>
    </submittedName>
</protein>
<evidence type="ECO:0000313" key="10">
    <source>
        <dbReference type="Proteomes" id="UP001595952"/>
    </source>
</evidence>
<keyword evidence="1" id="KW-0001">2Fe-2S</keyword>
<dbReference type="PANTHER" id="PTHR30204">
    <property type="entry name" value="REDOX-CYCLING DRUG-SENSING TRANSCRIPTIONAL ACTIVATOR SOXR"/>
    <property type="match status" value="1"/>
</dbReference>
<dbReference type="SMART" id="SM00422">
    <property type="entry name" value="HTH_MERR"/>
    <property type="match status" value="1"/>
</dbReference>
<sequence>MPVSAPDALLTPGEVARRSGVAVSALHFYERQGLIRSRRTGGNQRRYGRETLRRLAFIRAAQRVGVPLAEIGAALDTLPDGRTPTAADWAQLSERWQAELDARIAVLGRLRDELSGCIRCGCLSLERCQLFNPDDRHGAQHPGTHVLLPGESV</sequence>
<accession>A0ABV9IB81</accession>